<organism evidence="1 2">
    <name type="scientific">Candidatus Defluviibacterium haderslevense</name>
    <dbReference type="NCBI Taxonomy" id="2981993"/>
    <lineage>
        <taxon>Bacteria</taxon>
        <taxon>Pseudomonadati</taxon>
        <taxon>Bacteroidota</taxon>
        <taxon>Saprospiria</taxon>
        <taxon>Saprospirales</taxon>
        <taxon>Saprospiraceae</taxon>
        <taxon>Candidatus Defluviibacterium</taxon>
    </lineage>
</organism>
<accession>A0A9D7S6W5</accession>
<evidence type="ECO:0000313" key="1">
    <source>
        <dbReference type="EMBL" id="MBK9716476.1"/>
    </source>
</evidence>
<dbReference type="AlphaFoldDB" id="A0A9D7S6W5"/>
<dbReference type="EMBL" id="JADKFW010000004">
    <property type="protein sequence ID" value="MBK9716476.1"/>
    <property type="molecule type" value="Genomic_DNA"/>
</dbReference>
<sequence length="297" mass="33327">MTLIKNGFLSILVLTLITLFSSCQKELLSSETTEESTDLVSRTVPEPGNSSGKPCFTIVFPVQVQLHDGTIKVINNEGELRDLNLKTRRLAHKLKSIINFVFPFEVILDDGSNSIITNKEELKLLLDSCNPTDKNHPDKTPCFEFVFPITLSFADGTTQSATSAENLATILREWHKLNPKATQRPSFVFPLDVLLDNGTTQTINNQEELNQIASRCKVKRGNPNHTAHCFELQFPYTVTLSDGSVKNISSELDLQELRTNKVRFKLNFPIQVKLIDSGDLVIISSVEELKRLQHSCK</sequence>
<reference evidence="1 2" key="1">
    <citation type="submission" date="2020-10" db="EMBL/GenBank/DDBJ databases">
        <title>Connecting structure to function with the recovery of over 1000 high-quality activated sludge metagenome-assembled genomes encoding full-length rRNA genes using long-read sequencing.</title>
        <authorList>
            <person name="Singleton C.M."/>
            <person name="Petriglieri F."/>
            <person name="Kristensen J.M."/>
            <person name="Kirkegaard R.H."/>
            <person name="Michaelsen T.Y."/>
            <person name="Andersen M.H."/>
            <person name="Karst S.M."/>
            <person name="Dueholm M.S."/>
            <person name="Nielsen P.H."/>
            <person name="Albertsen M."/>
        </authorList>
    </citation>
    <scope>NUCLEOTIDE SEQUENCE [LARGE SCALE GENOMIC DNA]</scope>
    <source>
        <strain evidence="1">Ribe_18-Q3-R11-54_BAT3C.373</strain>
    </source>
</reference>
<evidence type="ECO:0000313" key="2">
    <source>
        <dbReference type="Proteomes" id="UP000808349"/>
    </source>
</evidence>
<dbReference type="PROSITE" id="PS51257">
    <property type="entry name" value="PROKAR_LIPOPROTEIN"/>
    <property type="match status" value="1"/>
</dbReference>
<proteinExistence type="predicted"/>
<comment type="caution">
    <text evidence="1">The sequence shown here is derived from an EMBL/GenBank/DDBJ whole genome shotgun (WGS) entry which is preliminary data.</text>
</comment>
<gene>
    <name evidence="1" type="ORF">IPO85_02935</name>
</gene>
<dbReference type="Proteomes" id="UP000808349">
    <property type="component" value="Unassembled WGS sequence"/>
</dbReference>
<evidence type="ECO:0008006" key="3">
    <source>
        <dbReference type="Google" id="ProtNLM"/>
    </source>
</evidence>
<name>A0A9D7S6W5_9BACT</name>
<protein>
    <recommendedName>
        <fullName evidence="3">Lipoprotein</fullName>
    </recommendedName>
</protein>